<keyword evidence="1" id="KW-0175">Coiled coil</keyword>
<proteinExistence type="predicted"/>
<dbReference type="KEGG" id="taw:EI545_17435"/>
<dbReference type="Gene3D" id="1.10.260.40">
    <property type="entry name" value="lambda repressor-like DNA-binding domains"/>
    <property type="match status" value="1"/>
</dbReference>
<dbReference type="GO" id="GO:0003677">
    <property type="term" value="F:DNA binding"/>
    <property type="evidence" value="ECO:0007669"/>
    <property type="project" value="InterPro"/>
</dbReference>
<evidence type="ECO:0000256" key="1">
    <source>
        <dbReference type="SAM" id="Coils"/>
    </source>
</evidence>
<evidence type="ECO:0000259" key="2">
    <source>
        <dbReference type="PROSITE" id="PS50943"/>
    </source>
</evidence>
<reference evidence="3 4" key="1">
    <citation type="submission" date="2018-12" db="EMBL/GenBank/DDBJ databases">
        <title>Complete genome sequencing of Tabrizicola sp. K13M18.</title>
        <authorList>
            <person name="Bae J.-W."/>
        </authorList>
    </citation>
    <scope>NUCLEOTIDE SEQUENCE [LARGE SCALE GENOMIC DNA]</scope>
    <source>
        <strain evidence="3 4">K13M18</strain>
    </source>
</reference>
<dbReference type="InterPro" id="IPR010982">
    <property type="entry name" value="Lambda_DNA-bd_dom_sf"/>
</dbReference>
<dbReference type="SMART" id="SM00530">
    <property type="entry name" value="HTH_XRE"/>
    <property type="match status" value="1"/>
</dbReference>
<dbReference type="CDD" id="cd00093">
    <property type="entry name" value="HTH_XRE"/>
    <property type="match status" value="1"/>
</dbReference>
<dbReference type="RefSeq" id="WP_125326640.1">
    <property type="nucleotide sequence ID" value="NZ_CP034328.1"/>
</dbReference>
<dbReference type="EMBL" id="CP034328">
    <property type="protein sequence ID" value="AZL60448.1"/>
    <property type="molecule type" value="Genomic_DNA"/>
</dbReference>
<name>A0A3S8UA45_9RHOB</name>
<evidence type="ECO:0000313" key="3">
    <source>
        <dbReference type="EMBL" id="AZL60448.1"/>
    </source>
</evidence>
<organism evidence="3 4">
    <name type="scientific">Tabrizicola piscis</name>
    <dbReference type="NCBI Taxonomy" id="2494374"/>
    <lineage>
        <taxon>Bacteria</taxon>
        <taxon>Pseudomonadati</taxon>
        <taxon>Pseudomonadota</taxon>
        <taxon>Alphaproteobacteria</taxon>
        <taxon>Rhodobacterales</taxon>
        <taxon>Paracoccaceae</taxon>
        <taxon>Tabrizicola</taxon>
    </lineage>
</organism>
<gene>
    <name evidence="3" type="ORF">EI545_17435</name>
</gene>
<sequence>MAEIREAATWFADDVATFGDRLLAAREAAGLGQAELATKLGVRDKTLAAWEEDLAEPRGNRLQMLAGMLNVSLRWLLTGIGDDLDEPGTTPGLTLPARLVLADITRIKTDLRKLVSDLEQAEDRLNLLLQADNPADELADEALSA</sequence>
<dbReference type="AlphaFoldDB" id="A0A3S8UA45"/>
<dbReference type="PROSITE" id="PS50943">
    <property type="entry name" value="HTH_CROC1"/>
    <property type="match status" value="1"/>
</dbReference>
<feature type="coiled-coil region" evidence="1">
    <location>
        <begin position="104"/>
        <end position="131"/>
    </location>
</feature>
<dbReference type="SUPFAM" id="SSF47413">
    <property type="entry name" value="lambda repressor-like DNA-binding domains"/>
    <property type="match status" value="1"/>
</dbReference>
<dbReference type="Pfam" id="PF01381">
    <property type="entry name" value="HTH_3"/>
    <property type="match status" value="1"/>
</dbReference>
<evidence type="ECO:0000313" key="4">
    <source>
        <dbReference type="Proteomes" id="UP000282002"/>
    </source>
</evidence>
<accession>A0A3S8UA45</accession>
<protein>
    <submittedName>
        <fullName evidence="3">Helix-turn-helix domain-containing protein</fullName>
    </submittedName>
</protein>
<dbReference type="InterPro" id="IPR001387">
    <property type="entry name" value="Cro/C1-type_HTH"/>
</dbReference>
<dbReference type="Proteomes" id="UP000282002">
    <property type="component" value="Chromosome"/>
</dbReference>
<dbReference type="OrthoDB" id="5659783at2"/>
<feature type="domain" description="HTH cro/C1-type" evidence="2">
    <location>
        <begin position="22"/>
        <end position="76"/>
    </location>
</feature>
<keyword evidence="4" id="KW-1185">Reference proteome</keyword>